<dbReference type="InterPro" id="IPR021145">
    <property type="entry name" value="Portal_protein_SPP1_Gp6-like"/>
</dbReference>
<evidence type="ECO:0000313" key="3">
    <source>
        <dbReference type="Proteomes" id="UP001595767"/>
    </source>
</evidence>
<comment type="caution">
    <text evidence="2">The sequence shown here is derived from an EMBL/GenBank/DDBJ whole genome shotgun (WGS) entry which is preliminary data.</text>
</comment>
<gene>
    <name evidence="2" type="ORF">ACFOW8_08320</name>
</gene>
<dbReference type="RefSeq" id="WP_378547822.1">
    <property type="nucleotide sequence ID" value="NZ_JBHSBA010000003.1"/>
</dbReference>
<feature type="region of interest" description="Disordered" evidence="1">
    <location>
        <begin position="185"/>
        <end position="211"/>
    </location>
</feature>
<protein>
    <submittedName>
        <fullName evidence="2">Phage portal protein</fullName>
    </submittedName>
</protein>
<keyword evidence="3" id="KW-1185">Reference proteome</keyword>
<dbReference type="EMBL" id="JBHSBA010000003">
    <property type="protein sequence ID" value="MFC4124928.1"/>
    <property type="molecule type" value="Genomic_DNA"/>
</dbReference>
<evidence type="ECO:0000313" key="2">
    <source>
        <dbReference type="EMBL" id="MFC4124928.1"/>
    </source>
</evidence>
<sequence>MAEPMDEDDLRSLIADMWQLHMQERAWLDRIYDYTKGLRGIPAVPEDAGDEVKDIAKLSVLNVLAGVRDTWTRNLSVVGFRRSTARENDPAWTSWQRNRMDARQKEVHKPAVTYGASYVRVLRPEGGRPIWAPRSPRQLLAVYADPSLDAWPEYALETWIDKTGAKKRRVGHLIDDEWVYPFDLGDIPQEEKDPNRSQPISPHDFSEPYRHGAKYDGEPVCPVVRFVNDRDADDQIVGEVAPLILDQQAINNVNFDRLIVSRFGAQPQKVISGWSGTGGTALASSAKRVWAFEDPDVKAYTLDAASVTGYTELLDSMKASMYERAGLSPAKNGKMVNLAAESIAMASKDENEKIIDKRESFGESWEQLFRLDAEMDGDSETAVDEAAEVVWRDTEPRSFSQVVDGIVKLAQVDVPIEALLPMVPGMTQQQIRAIQEAMQRQRAAELTAMLRERAAGRQVPDAVAG</sequence>
<organism evidence="2 3">
    <name type="scientific">Nocardia rhizosphaerae</name>
    <dbReference type="NCBI Taxonomy" id="1691571"/>
    <lineage>
        <taxon>Bacteria</taxon>
        <taxon>Bacillati</taxon>
        <taxon>Actinomycetota</taxon>
        <taxon>Actinomycetes</taxon>
        <taxon>Mycobacteriales</taxon>
        <taxon>Nocardiaceae</taxon>
        <taxon>Nocardia</taxon>
    </lineage>
</organism>
<proteinExistence type="predicted"/>
<evidence type="ECO:0000256" key="1">
    <source>
        <dbReference type="SAM" id="MobiDB-lite"/>
    </source>
</evidence>
<dbReference type="Pfam" id="PF05133">
    <property type="entry name" value="SPP1_portal"/>
    <property type="match status" value="1"/>
</dbReference>
<dbReference type="Proteomes" id="UP001595767">
    <property type="component" value="Unassembled WGS sequence"/>
</dbReference>
<name>A0ABV8L2Y0_9NOCA</name>
<reference evidence="3" key="1">
    <citation type="journal article" date="2019" name="Int. J. Syst. Evol. Microbiol.">
        <title>The Global Catalogue of Microorganisms (GCM) 10K type strain sequencing project: providing services to taxonomists for standard genome sequencing and annotation.</title>
        <authorList>
            <consortium name="The Broad Institute Genomics Platform"/>
            <consortium name="The Broad Institute Genome Sequencing Center for Infectious Disease"/>
            <person name="Wu L."/>
            <person name="Ma J."/>
        </authorList>
    </citation>
    <scope>NUCLEOTIDE SEQUENCE [LARGE SCALE GENOMIC DNA]</scope>
    <source>
        <strain evidence="3">CGMCC 4.7204</strain>
    </source>
</reference>
<accession>A0ABV8L2Y0</accession>